<reference evidence="2 3" key="1">
    <citation type="submission" date="2022-05" db="EMBL/GenBank/DDBJ databases">
        <authorList>
            <consortium name="Genoscope - CEA"/>
            <person name="William W."/>
        </authorList>
    </citation>
    <scope>NUCLEOTIDE SEQUENCE [LARGE SCALE GENOMIC DNA]</scope>
</reference>
<evidence type="ECO:0000313" key="3">
    <source>
        <dbReference type="Proteomes" id="UP001159427"/>
    </source>
</evidence>
<name>A0ABN8MDQ4_9CNID</name>
<sequence length="325" mass="37324">MDGLQRFLEIYMLEVISMKFAKNPWAWGIHVCCTDCYEAREVTDDAFGDKKFQHQNLNRIDEAVRDVSMAYGLAAVQSFKASELFPTQASLDAHKKANGNHHDLLLSSFNKWIECQSRKVQFRYQSQLFTLFGPLRELYLSYVKFGDGVALEAVWMLMLPLFAQLQKRNYWTEAFAHVVNLTAAWPIVTRKLMQNNCSVSIKGREGHKIALDEWVEPYLVQPLKNYATGHSGVEVLKLLTVNLDALGAIRNAYGGREAFNVNLTSRHSEQSPFPDQLKGMWFCLKQKFFEPPEDQDFIPKLSYKGEEIGRVSTTLVMCMRKEKTT</sequence>
<dbReference type="Pfam" id="PF20231">
    <property type="entry name" value="DUF6589"/>
    <property type="match status" value="1"/>
</dbReference>
<dbReference type="Proteomes" id="UP001159427">
    <property type="component" value="Unassembled WGS sequence"/>
</dbReference>
<dbReference type="InterPro" id="IPR046496">
    <property type="entry name" value="DUF6589"/>
</dbReference>
<organism evidence="2 3">
    <name type="scientific">Porites evermanni</name>
    <dbReference type="NCBI Taxonomy" id="104178"/>
    <lineage>
        <taxon>Eukaryota</taxon>
        <taxon>Metazoa</taxon>
        <taxon>Cnidaria</taxon>
        <taxon>Anthozoa</taxon>
        <taxon>Hexacorallia</taxon>
        <taxon>Scleractinia</taxon>
        <taxon>Fungiina</taxon>
        <taxon>Poritidae</taxon>
        <taxon>Porites</taxon>
    </lineage>
</organism>
<keyword evidence="3" id="KW-1185">Reference proteome</keyword>
<protein>
    <recommendedName>
        <fullName evidence="1">DUF6589 domain-containing protein</fullName>
    </recommendedName>
</protein>
<feature type="domain" description="DUF6589" evidence="1">
    <location>
        <begin position="143"/>
        <end position="249"/>
    </location>
</feature>
<proteinExistence type="predicted"/>
<evidence type="ECO:0000259" key="1">
    <source>
        <dbReference type="Pfam" id="PF20231"/>
    </source>
</evidence>
<accession>A0ABN8MDQ4</accession>
<gene>
    <name evidence="2" type="ORF">PEVE_00029981</name>
</gene>
<evidence type="ECO:0000313" key="2">
    <source>
        <dbReference type="EMBL" id="CAH3026799.1"/>
    </source>
</evidence>
<comment type="caution">
    <text evidence="2">The sequence shown here is derived from an EMBL/GenBank/DDBJ whole genome shotgun (WGS) entry which is preliminary data.</text>
</comment>
<dbReference type="EMBL" id="CALNXI010000422">
    <property type="protein sequence ID" value="CAH3026799.1"/>
    <property type="molecule type" value="Genomic_DNA"/>
</dbReference>